<dbReference type="AlphaFoldDB" id="A0A850EMG1"/>
<evidence type="ECO:0000256" key="1">
    <source>
        <dbReference type="SAM" id="MobiDB-lite"/>
    </source>
</evidence>
<organism evidence="3 4">
    <name type="scientific">Paenibacillus agri</name>
    <dbReference type="NCBI Taxonomy" id="2744309"/>
    <lineage>
        <taxon>Bacteria</taxon>
        <taxon>Bacillati</taxon>
        <taxon>Bacillota</taxon>
        <taxon>Bacilli</taxon>
        <taxon>Bacillales</taxon>
        <taxon>Paenibacillaceae</taxon>
        <taxon>Paenibacillus</taxon>
    </lineage>
</organism>
<gene>
    <name evidence="3" type="ORF">HPT30_10210</name>
</gene>
<protein>
    <submittedName>
        <fullName evidence="3">Extracellular solute-binding protein</fullName>
    </submittedName>
</protein>
<sequence length="546" mass="60353">MNYGKKGLITMLAAMTALTVSLSACSGGNQAEEPTNSPAAGTGNVEEPKDGKIVSSPLTLTYYVQGLGSAAPGIKTQNDIAAYQETEKKTGIHIEFQSPTTGQEKNQFNLLMSSGSYPDVIEWGWNDYPGGGVGAMNSGVIVPLNDYIDKYAPNLSKLLADHPEIKKEVSTDDGRIYAFPFLRADPYLRTYFGLGIRKDWLDKLGLQIPTTIDEWHTVLKALKEGDPNGNGKADEIPLLIKKDTMLNFSNVFLNAWGITSQFYLKDGKVAYGTTQPEFKEFLETMRNWYAEGLIDRDYAATDDKQKDAKWTGGLLAASELAVGGGIGKYMTAMSEKDPDFNLVGAPYPTLKKGDKPVLGQITPIFNSVGAAITSSNKHIEETVKWLDFKYGEEGSMLFNFGIEGKSYEMKDGFPTYTDEIMKNPDGMAFATALGQYAIPFGGPFVQDKRYQEQNVSLPQQKEALSTWMDVENGDWLPTLSLTNDESARLAAIMTDVTTYRDEMFDRFVMGVEPIDNFDTFVKTIEGMGIQEAIDIQQAAYERYLKR</sequence>
<dbReference type="RefSeq" id="WP_175371291.1">
    <property type="nucleotide sequence ID" value="NZ_JABWCS010000203.1"/>
</dbReference>
<dbReference type="Proteomes" id="UP000564806">
    <property type="component" value="Unassembled WGS sequence"/>
</dbReference>
<proteinExistence type="predicted"/>
<dbReference type="InterPro" id="IPR050490">
    <property type="entry name" value="Bact_solute-bd_prot1"/>
</dbReference>
<dbReference type="Gene3D" id="3.40.190.10">
    <property type="entry name" value="Periplasmic binding protein-like II"/>
    <property type="match status" value="2"/>
</dbReference>
<comment type="caution">
    <text evidence="3">The sequence shown here is derived from an EMBL/GenBank/DDBJ whole genome shotgun (WGS) entry which is preliminary data.</text>
</comment>
<evidence type="ECO:0000256" key="2">
    <source>
        <dbReference type="SAM" id="SignalP"/>
    </source>
</evidence>
<dbReference type="PANTHER" id="PTHR43649">
    <property type="entry name" value="ARABINOSE-BINDING PROTEIN-RELATED"/>
    <property type="match status" value="1"/>
</dbReference>
<dbReference type="EMBL" id="JABWCS010000203">
    <property type="protein sequence ID" value="NUU60717.1"/>
    <property type="molecule type" value="Genomic_DNA"/>
</dbReference>
<keyword evidence="4" id="KW-1185">Reference proteome</keyword>
<dbReference type="PANTHER" id="PTHR43649:SF17">
    <property type="entry name" value="ABC TRANSPORTER SOLUTE BINDING PROTEIN-SUGAR TRANSPORT"/>
    <property type="match status" value="1"/>
</dbReference>
<feature type="chain" id="PRO_5032466167" evidence="2">
    <location>
        <begin position="32"/>
        <end position="546"/>
    </location>
</feature>
<name>A0A850EMG1_9BACL</name>
<evidence type="ECO:0000313" key="4">
    <source>
        <dbReference type="Proteomes" id="UP000564806"/>
    </source>
</evidence>
<keyword evidence="2" id="KW-0732">Signal</keyword>
<dbReference type="InterPro" id="IPR006059">
    <property type="entry name" value="SBP"/>
</dbReference>
<dbReference type="SUPFAM" id="SSF53850">
    <property type="entry name" value="Periplasmic binding protein-like II"/>
    <property type="match status" value="1"/>
</dbReference>
<dbReference type="Pfam" id="PF01547">
    <property type="entry name" value="SBP_bac_1"/>
    <property type="match status" value="1"/>
</dbReference>
<feature type="signal peptide" evidence="2">
    <location>
        <begin position="1"/>
        <end position="31"/>
    </location>
</feature>
<feature type="region of interest" description="Disordered" evidence="1">
    <location>
        <begin position="26"/>
        <end position="51"/>
    </location>
</feature>
<feature type="compositionally biased region" description="Polar residues" evidence="1">
    <location>
        <begin position="26"/>
        <end position="39"/>
    </location>
</feature>
<reference evidence="3" key="1">
    <citation type="submission" date="2020-06" db="EMBL/GenBank/DDBJ databases">
        <title>Paenibacillus sp. nov., isolated from soil.</title>
        <authorList>
            <person name="Seo Y.L."/>
        </authorList>
    </citation>
    <scope>NUCLEOTIDE SEQUENCE [LARGE SCALE GENOMIC DNA]</scope>
    <source>
        <strain evidence="3">JW14</strain>
    </source>
</reference>
<accession>A0A850EMG1</accession>
<evidence type="ECO:0000313" key="3">
    <source>
        <dbReference type="EMBL" id="NUU60717.1"/>
    </source>
</evidence>
<dbReference type="PROSITE" id="PS51257">
    <property type="entry name" value="PROKAR_LIPOPROTEIN"/>
    <property type="match status" value="1"/>
</dbReference>